<dbReference type="CDD" id="cd00190">
    <property type="entry name" value="Tryp_SPc"/>
    <property type="match status" value="1"/>
</dbReference>
<dbReference type="PROSITE" id="PS00135">
    <property type="entry name" value="TRYPSIN_SER"/>
    <property type="match status" value="1"/>
</dbReference>
<dbReference type="SUPFAM" id="SSF50494">
    <property type="entry name" value="Trypsin-like serine proteases"/>
    <property type="match status" value="1"/>
</dbReference>
<keyword evidence="2" id="KW-0378">Hydrolase</keyword>
<dbReference type="GO" id="GO:0006508">
    <property type="term" value="P:proteolysis"/>
    <property type="evidence" value="ECO:0000318"/>
    <property type="project" value="GO_Central"/>
</dbReference>
<dbReference type="InterPro" id="IPR001314">
    <property type="entry name" value="Peptidase_S1A"/>
</dbReference>
<dbReference type="GO" id="GO:0004252">
    <property type="term" value="F:serine-type endopeptidase activity"/>
    <property type="evidence" value="ECO:0000318"/>
    <property type="project" value="GO_Central"/>
</dbReference>
<dbReference type="InterPro" id="IPR018114">
    <property type="entry name" value="TRYPSIN_HIS"/>
</dbReference>
<feature type="signal peptide" evidence="3">
    <location>
        <begin position="1"/>
        <end position="18"/>
    </location>
</feature>
<dbReference type="OMA" id="QAYEWAT"/>
<dbReference type="Ensembl" id="ENSMODT00000021064.4">
    <property type="protein sequence ID" value="ENSMODP00000020697.3"/>
    <property type="gene ID" value="ENSMODG00000016578.4"/>
</dbReference>
<dbReference type="InParanoid" id="F7D3D3"/>
<dbReference type="InterPro" id="IPR001254">
    <property type="entry name" value="Trypsin_dom"/>
</dbReference>
<sequence>MGWVSLPLLLSLLWRVQEHSIQAYEWATVCGQPQTHERILGGQDTTQSQWPWQASLKYKTHHWCGASLIHSSWVLTAAHCFQDLADDPSVWRVQLGSQSSKSHKLSFSFLHARRVSRIILHPYYLGWPPKDIALVKLQSPIFFMRSILPICLPSSINEFKNLTNCWVTGWGKIKENQVLGKPWYLKAAKLPIIDQETCDKYYHVGTTLPLFIARIYDDMLCAGFEDGSKDACQGDSGGPLACEVNGSWHLIGIVSWGDGCGRPFRPSVFTNVSLHTDWILTTINSSTFSLIPSKLVVLLTLQLYYVSLEPISQGAYLRSDQCGHDLS</sequence>
<evidence type="ECO:0000313" key="5">
    <source>
        <dbReference type="Ensembl" id="ENSMODP00000020697.3"/>
    </source>
</evidence>
<dbReference type="PRINTS" id="PR00722">
    <property type="entry name" value="CHYMOTRYPSIN"/>
</dbReference>
<evidence type="ECO:0000256" key="3">
    <source>
        <dbReference type="SAM" id="SignalP"/>
    </source>
</evidence>
<dbReference type="FunFam" id="2.40.10.10:FF:000039">
    <property type="entry name" value="Brain-specific serine protease 4"/>
    <property type="match status" value="1"/>
</dbReference>
<dbReference type="MEROPS" id="S01.011"/>
<dbReference type="PROSITE" id="PS50240">
    <property type="entry name" value="TRYPSIN_DOM"/>
    <property type="match status" value="1"/>
</dbReference>
<protein>
    <submittedName>
        <fullName evidence="5">Serine protease 27-like</fullName>
    </submittedName>
</protein>
<dbReference type="GeneID" id="100618901"/>
<dbReference type="Proteomes" id="UP000002280">
    <property type="component" value="Chromosome 6"/>
</dbReference>
<keyword evidence="1" id="KW-1015">Disulfide bond</keyword>
<reference evidence="5 6" key="1">
    <citation type="journal article" date="2007" name="Nature">
        <title>Genome of the marsupial Monodelphis domestica reveals innovation in non-coding sequences.</title>
        <authorList>
            <person name="Mikkelsen T.S."/>
            <person name="Wakefield M.J."/>
            <person name="Aken B."/>
            <person name="Amemiya C.T."/>
            <person name="Chang J.L."/>
            <person name="Duke S."/>
            <person name="Garber M."/>
            <person name="Gentles A.J."/>
            <person name="Goodstadt L."/>
            <person name="Heger A."/>
            <person name="Jurka J."/>
            <person name="Kamal M."/>
            <person name="Mauceli E."/>
            <person name="Searle S.M."/>
            <person name="Sharpe T."/>
            <person name="Baker M.L."/>
            <person name="Batzer M.A."/>
            <person name="Benos P.V."/>
            <person name="Belov K."/>
            <person name="Clamp M."/>
            <person name="Cook A."/>
            <person name="Cuff J."/>
            <person name="Das R."/>
            <person name="Davidow L."/>
            <person name="Deakin J.E."/>
            <person name="Fazzari M.J."/>
            <person name="Glass J.L."/>
            <person name="Grabherr M."/>
            <person name="Greally J.M."/>
            <person name="Gu W."/>
            <person name="Hore T.A."/>
            <person name="Huttley G.A."/>
            <person name="Kleber M."/>
            <person name="Jirtle R.L."/>
            <person name="Koina E."/>
            <person name="Lee J.T."/>
            <person name="Mahony S."/>
            <person name="Marra M.A."/>
            <person name="Miller R.D."/>
            <person name="Nicholls R.D."/>
            <person name="Oda M."/>
            <person name="Papenfuss A.T."/>
            <person name="Parra Z.E."/>
            <person name="Pollock D.D."/>
            <person name="Ray D.A."/>
            <person name="Schein J.E."/>
            <person name="Speed T.P."/>
            <person name="Thompson K."/>
            <person name="VandeBerg J.L."/>
            <person name="Wade C.M."/>
            <person name="Walker J.A."/>
            <person name="Waters P.D."/>
            <person name="Webber C."/>
            <person name="Weidman J.R."/>
            <person name="Xie X."/>
            <person name="Zody M.C."/>
            <person name="Baldwin J."/>
            <person name="Abdouelleil A."/>
            <person name="Abdulkadir J."/>
            <person name="Abebe A."/>
            <person name="Abera B."/>
            <person name="Abreu J."/>
            <person name="Acer S.C."/>
            <person name="Aftuck L."/>
            <person name="Alexander A."/>
            <person name="An P."/>
            <person name="Anderson E."/>
            <person name="Anderson S."/>
            <person name="Arachi H."/>
            <person name="Azer M."/>
            <person name="Bachantsang P."/>
            <person name="Barry A."/>
            <person name="Bayul T."/>
            <person name="Berlin A."/>
            <person name="Bessette D."/>
            <person name="Bloom T."/>
            <person name="Bloom T."/>
            <person name="Boguslavskiy L."/>
            <person name="Bonnet C."/>
            <person name="Boukhgalter B."/>
            <person name="Bourzgui I."/>
            <person name="Brown A."/>
            <person name="Cahill P."/>
            <person name="Channer S."/>
            <person name="Cheshatsang Y."/>
            <person name="Chuda L."/>
            <person name="Citroen M."/>
            <person name="Collymore A."/>
            <person name="Cooke P."/>
            <person name="Costello M."/>
            <person name="D'Aco K."/>
            <person name="Daza R."/>
            <person name="De Haan G."/>
            <person name="DeGray S."/>
            <person name="DeMaso C."/>
            <person name="Dhargay N."/>
            <person name="Dooley K."/>
            <person name="Dooley E."/>
            <person name="Doricent M."/>
            <person name="Dorje P."/>
            <person name="Dorjee K."/>
            <person name="Dupes A."/>
            <person name="Elong R."/>
            <person name="Falk J."/>
            <person name="Farina A."/>
            <person name="Faro S."/>
            <person name="Ferguson D."/>
            <person name="Fisher S."/>
            <person name="Foley C.D."/>
            <person name="Franke A."/>
            <person name="Friedrich D."/>
            <person name="Gadbois L."/>
            <person name="Gearin G."/>
            <person name="Gearin C.R."/>
            <person name="Giannoukos G."/>
            <person name="Goode T."/>
            <person name="Graham J."/>
            <person name="Grandbois E."/>
            <person name="Grewal S."/>
            <person name="Gyaltsen K."/>
            <person name="Hafez N."/>
            <person name="Hagos B."/>
            <person name="Hall J."/>
            <person name="Henson C."/>
            <person name="Hollinger A."/>
            <person name="Honan T."/>
            <person name="Huard M.D."/>
            <person name="Hughes L."/>
            <person name="Hurhula B."/>
            <person name="Husby M.E."/>
            <person name="Kamat A."/>
            <person name="Kanga B."/>
            <person name="Kashin S."/>
            <person name="Khazanovich D."/>
            <person name="Kisner P."/>
            <person name="Lance K."/>
            <person name="Lara M."/>
            <person name="Lee W."/>
            <person name="Lennon N."/>
            <person name="Letendre F."/>
            <person name="LeVine R."/>
            <person name="Lipovsky A."/>
            <person name="Liu X."/>
            <person name="Liu J."/>
            <person name="Liu S."/>
            <person name="Lokyitsang T."/>
            <person name="Lokyitsang Y."/>
            <person name="Lubonja R."/>
            <person name="Lui A."/>
            <person name="MacDonald P."/>
            <person name="Magnisalis V."/>
            <person name="Maru K."/>
            <person name="Matthews C."/>
            <person name="McCusker W."/>
            <person name="McDonough S."/>
            <person name="Mehta T."/>
            <person name="Meldrim J."/>
            <person name="Meneus L."/>
            <person name="Mihai O."/>
            <person name="Mihalev A."/>
            <person name="Mihova T."/>
            <person name="Mittelman R."/>
            <person name="Mlenga V."/>
            <person name="Montmayeur A."/>
            <person name="Mulrain L."/>
            <person name="Navidi A."/>
            <person name="Naylor J."/>
            <person name="Negash T."/>
            <person name="Nguyen T."/>
            <person name="Nguyen N."/>
            <person name="Nicol R."/>
            <person name="Norbu C."/>
            <person name="Norbu N."/>
            <person name="Novod N."/>
            <person name="O'Neill B."/>
            <person name="Osman S."/>
            <person name="Markiewicz E."/>
            <person name="Oyono O.L."/>
            <person name="Patti C."/>
            <person name="Phunkhang P."/>
            <person name="Pierre F."/>
            <person name="Priest M."/>
            <person name="Raghuraman S."/>
            <person name="Rege F."/>
            <person name="Reyes R."/>
            <person name="Rise C."/>
            <person name="Rogov P."/>
            <person name="Ross K."/>
            <person name="Ryan E."/>
            <person name="Settipalli S."/>
            <person name="Shea T."/>
            <person name="Sherpa N."/>
            <person name="Shi L."/>
            <person name="Shih D."/>
            <person name="Sparrow T."/>
            <person name="Spaulding J."/>
            <person name="Stalker J."/>
            <person name="Stange-Thomann N."/>
            <person name="Stavropoulos S."/>
            <person name="Stone C."/>
            <person name="Strader C."/>
            <person name="Tesfaye S."/>
            <person name="Thomson T."/>
            <person name="Thoulutsang Y."/>
            <person name="Thoulutsang D."/>
            <person name="Topham K."/>
            <person name="Topping I."/>
            <person name="Tsamla T."/>
            <person name="Vassiliev H."/>
            <person name="Vo A."/>
            <person name="Wangchuk T."/>
            <person name="Wangdi T."/>
            <person name="Weiand M."/>
            <person name="Wilkinson J."/>
            <person name="Wilson A."/>
            <person name="Yadav S."/>
            <person name="Young G."/>
            <person name="Yu Q."/>
            <person name="Zembek L."/>
            <person name="Zhong D."/>
            <person name="Zimmer A."/>
            <person name="Zwirko Z."/>
            <person name="Jaffe D.B."/>
            <person name="Alvarez P."/>
            <person name="Brockman W."/>
            <person name="Butler J."/>
            <person name="Chin C."/>
            <person name="Gnerre S."/>
            <person name="MacCallum I."/>
            <person name="Graves J.A."/>
            <person name="Ponting C.P."/>
            <person name="Breen M."/>
            <person name="Samollow P.B."/>
            <person name="Lander E.S."/>
            <person name="Lindblad-Toh K."/>
        </authorList>
    </citation>
    <scope>NUCLEOTIDE SEQUENCE [LARGE SCALE GENOMIC DNA]</scope>
</reference>
<dbReference type="GO" id="GO:0005615">
    <property type="term" value="C:extracellular space"/>
    <property type="evidence" value="ECO:0000318"/>
    <property type="project" value="GO_Central"/>
</dbReference>
<evidence type="ECO:0000256" key="1">
    <source>
        <dbReference type="ARBA" id="ARBA00023157"/>
    </source>
</evidence>
<reference evidence="5" key="2">
    <citation type="submission" date="2025-08" db="UniProtKB">
        <authorList>
            <consortium name="Ensembl"/>
        </authorList>
    </citation>
    <scope>IDENTIFICATION</scope>
</reference>
<dbReference type="OrthoDB" id="10051896at2759"/>
<dbReference type="InterPro" id="IPR043504">
    <property type="entry name" value="Peptidase_S1_PA_chymotrypsin"/>
</dbReference>
<proteinExistence type="predicted"/>
<keyword evidence="2" id="KW-0645">Protease</keyword>
<dbReference type="STRING" id="13616.ENSMODP00000020697"/>
<dbReference type="HOGENOM" id="CLU_006842_0_4_1"/>
<reference evidence="5" key="3">
    <citation type="submission" date="2025-09" db="UniProtKB">
        <authorList>
            <consortium name="Ensembl"/>
        </authorList>
    </citation>
    <scope>IDENTIFICATION</scope>
</reference>
<dbReference type="SMART" id="SM00020">
    <property type="entry name" value="Tryp_SPc"/>
    <property type="match status" value="1"/>
</dbReference>
<keyword evidence="2" id="KW-0720">Serine protease</keyword>
<feature type="chain" id="PRO_5003355880" evidence="3">
    <location>
        <begin position="19"/>
        <end position="327"/>
    </location>
</feature>
<evidence type="ECO:0000256" key="2">
    <source>
        <dbReference type="RuleBase" id="RU363034"/>
    </source>
</evidence>
<dbReference type="InterPro" id="IPR009003">
    <property type="entry name" value="Peptidase_S1_PA"/>
</dbReference>
<feature type="domain" description="Peptidase S1" evidence="4">
    <location>
        <begin position="39"/>
        <end position="284"/>
    </location>
</feature>
<organism evidence="5 6">
    <name type="scientific">Monodelphis domestica</name>
    <name type="common">Gray short-tailed opossum</name>
    <dbReference type="NCBI Taxonomy" id="13616"/>
    <lineage>
        <taxon>Eukaryota</taxon>
        <taxon>Metazoa</taxon>
        <taxon>Chordata</taxon>
        <taxon>Craniata</taxon>
        <taxon>Vertebrata</taxon>
        <taxon>Euteleostomi</taxon>
        <taxon>Mammalia</taxon>
        <taxon>Metatheria</taxon>
        <taxon>Didelphimorphia</taxon>
        <taxon>Didelphidae</taxon>
        <taxon>Monodelphis</taxon>
    </lineage>
</organism>
<dbReference type="GeneTree" id="ENSGT00940000155138"/>
<evidence type="ECO:0000259" key="4">
    <source>
        <dbReference type="PROSITE" id="PS50240"/>
    </source>
</evidence>
<dbReference type="PANTHER" id="PTHR24253">
    <property type="entry name" value="TRANSMEMBRANE PROTEASE SERINE"/>
    <property type="match status" value="1"/>
</dbReference>
<dbReference type="AlphaFoldDB" id="F7D3D3"/>
<dbReference type="Gene3D" id="2.40.10.10">
    <property type="entry name" value="Trypsin-like serine proteases"/>
    <property type="match status" value="1"/>
</dbReference>
<dbReference type="PROSITE" id="PS00134">
    <property type="entry name" value="TRYPSIN_HIS"/>
    <property type="match status" value="1"/>
</dbReference>
<name>F7D3D3_MONDO</name>
<dbReference type="RefSeq" id="XP_016279616.1">
    <property type="nucleotide sequence ID" value="XM_016424130.2"/>
</dbReference>
<evidence type="ECO:0000313" key="6">
    <source>
        <dbReference type="Proteomes" id="UP000002280"/>
    </source>
</evidence>
<dbReference type="eggNOG" id="KOG3627">
    <property type="taxonomic scope" value="Eukaryota"/>
</dbReference>
<dbReference type="InterPro" id="IPR033116">
    <property type="entry name" value="TRYPSIN_SER"/>
</dbReference>
<keyword evidence="3" id="KW-0732">Signal</keyword>
<dbReference type="KEGG" id="mdo:100618901"/>
<dbReference type="FunCoup" id="F7D3D3">
    <property type="interactions" value="74"/>
</dbReference>
<accession>F7D3D3</accession>
<gene>
    <name evidence="5" type="primary">LOC100618901</name>
</gene>
<dbReference type="Bgee" id="ENSMODG00000016578">
    <property type="expression patterns" value="Expressed in testis and 6 other cell types or tissues"/>
</dbReference>
<dbReference type="Pfam" id="PF00089">
    <property type="entry name" value="Trypsin"/>
    <property type="match status" value="1"/>
</dbReference>
<keyword evidence="6" id="KW-1185">Reference proteome</keyword>
<dbReference type="PANTHER" id="PTHR24253:SF79">
    <property type="entry name" value="SERINE PROTEASE 41"/>
    <property type="match status" value="1"/>
</dbReference>